<dbReference type="EMBL" id="ML122253">
    <property type="protein sequence ID" value="RPD64571.1"/>
    <property type="molecule type" value="Genomic_DNA"/>
</dbReference>
<protein>
    <recommendedName>
        <fullName evidence="3">F-box domain-containing protein</fullName>
    </recommendedName>
</protein>
<dbReference type="Proteomes" id="UP000313359">
    <property type="component" value="Unassembled WGS sequence"/>
</dbReference>
<dbReference type="SUPFAM" id="SSF52047">
    <property type="entry name" value="RNI-like"/>
    <property type="match status" value="1"/>
</dbReference>
<dbReference type="OrthoDB" id="2734540at2759"/>
<evidence type="ECO:0000313" key="2">
    <source>
        <dbReference type="Proteomes" id="UP000313359"/>
    </source>
</evidence>
<organism evidence="1 2">
    <name type="scientific">Lentinus tigrinus ALCF2SS1-6</name>
    <dbReference type="NCBI Taxonomy" id="1328759"/>
    <lineage>
        <taxon>Eukaryota</taxon>
        <taxon>Fungi</taxon>
        <taxon>Dikarya</taxon>
        <taxon>Basidiomycota</taxon>
        <taxon>Agaricomycotina</taxon>
        <taxon>Agaricomycetes</taxon>
        <taxon>Polyporales</taxon>
        <taxon>Polyporaceae</taxon>
        <taxon>Lentinus</taxon>
    </lineage>
</organism>
<name>A0A5C2SLN1_9APHY</name>
<sequence length="346" mass="38007">MTPKLCAAKFLATSRLVHGHTEQLSVCRNASALIRNIDHSIRQNSPCPTTVSEMARPMNDDVLISIMDILVLESARSTAAAFMSLSRRLYHEGGKLLLSGNIDLRTSSDVSSFIAFCLAEDASRAACVRDLTFTINLLSPALASSLAEVIPRFIGIKKLVLTRADFLLRGHDALSRAFASLTSLEDLTLIKGSASAEFLTTLQSNLRNLTLFEIMIPRGLTGAQSTAELSTLNITYLWMDILVLEPYINTFPRLSRLTVTNGALRDLNSKRPRYAAFSCGLGGPQDLQNLRCINQAAQVDGGWEALEELDTDLATSWILGLSCKVVRLVLNIWRDASHLLAYRYSS</sequence>
<evidence type="ECO:0008006" key="3">
    <source>
        <dbReference type="Google" id="ProtNLM"/>
    </source>
</evidence>
<proteinExistence type="predicted"/>
<accession>A0A5C2SLN1</accession>
<evidence type="ECO:0000313" key="1">
    <source>
        <dbReference type="EMBL" id="RPD64571.1"/>
    </source>
</evidence>
<reference evidence="1" key="1">
    <citation type="journal article" date="2018" name="Genome Biol. Evol.">
        <title>Genomics and development of Lentinus tigrinus, a white-rot wood-decaying mushroom with dimorphic fruiting bodies.</title>
        <authorList>
            <person name="Wu B."/>
            <person name="Xu Z."/>
            <person name="Knudson A."/>
            <person name="Carlson A."/>
            <person name="Chen N."/>
            <person name="Kovaka S."/>
            <person name="LaButti K."/>
            <person name="Lipzen A."/>
            <person name="Pennachio C."/>
            <person name="Riley R."/>
            <person name="Schakwitz W."/>
            <person name="Umezawa K."/>
            <person name="Ohm R.A."/>
            <person name="Grigoriev I.V."/>
            <person name="Nagy L.G."/>
            <person name="Gibbons J."/>
            <person name="Hibbett D."/>
        </authorList>
    </citation>
    <scope>NUCLEOTIDE SEQUENCE [LARGE SCALE GENOMIC DNA]</scope>
    <source>
        <strain evidence="1">ALCF2SS1-6</strain>
    </source>
</reference>
<keyword evidence="2" id="KW-1185">Reference proteome</keyword>
<dbReference type="AlphaFoldDB" id="A0A5C2SLN1"/>
<gene>
    <name evidence="1" type="ORF">L227DRAFT_598110</name>
</gene>